<proteinExistence type="predicted"/>
<evidence type="ECO:0000256" key="1">
    <source>
        <dbReference type="SAM" id="Phobius"/>
    </source>
</evidence>
<comment type="caution">
    <text evidence="2">The sequence shown here is derived from an EMBL/GenBank/DDBJ whole genome shotgun (WGS) entry which is preliminary data.</text>
</comment>
<dbReference type="Proteomes" id="UP001549320">
    <property type="component" value="Unassembled WGS sequence"/>
</dbReference>
<dbReference type="EMBL" id="JBEPSH010000015">
    <property type="protein sequence ID" value="MET4580253.1"/>
    <property type="molecule type" value="Genomic_DNA"/>
</dbReference>
<gene>
    <name evidence="2" type="ORF">ABIE13_005393</name>
</gene>
<keyword evidence="1" id="KW-0472">Membrane</keyword>
<accession>A0ABV2QGU0</accession>
<feature type="transmembrane region" description="Helical" evidence="1">
    <location>
        <begin position="54"/>
        <end position="72"/>
    </location>
</feature>
<dbReference type="RefSeq" id="WP_354449034.1">
    <property type="nucleotide sequence ID" value="NZ_JBEPSH010000015.1"/>
</dbReference>
<protein>
    <submittedName>
        <fullName evidence="2">Uncharacterized protein</fullName>
    </submittedName>
</protein>
<name>A0ABV2QGU0_9BURK</name>
<evidence type="ECO:0000313" key="3">
    <source>
        <dbReference type="Proteomes" id="UP001549320"/>
    </source>
</evidence>
<evidence type="ECO:0000313" key="2">
    <source>
        <dbReference type="EMBL" id="MET4580253.1"/>
    </source>
</evidence>
<keyword evidence="3" id="KW-1185">Reference proteome</keyword>
<keyword evidence="1" id="KW-0812">Transmembrane</keyword>
<keyword evidence="1" id="KW-1133">Transmembrane helix</keyword>
<reference evidence="2 3" key="1">
    <citation type="submission" date="2024-06" db="EMBL/GenBank/DDBJ databases">
        <title>Sorghum-associated microbial communities from plants grown in Nebraska, USA.</title>
        <authorList>
            <person name="Schachtman D."/>
        </authorList>
    </citation>
    <scope>NUCLEOTIDE SEQUENCE [LARGE SCALE GENOMIC DNA]</scope>
    <source>
        <strain evidence="2 3">2709</strain>
    </source>
</reference>
<feature type="transmembrane region" description="Helical" evidence="1">
    <location>
        <begin position="6"/>
        <end position="24"/>
    </location>
</feature>
<organism evidence="2 3">
    <name type="scientific">Ottowia thiooxydans</name>
    <dbReference type="NCBI Taxonomy" id="219182"/>
    <lineage>
        <taxon>Bacteria</taxon>
        <taxon>Pseudomonadati</taxon>
        <taxon>Pseudomonadota</taxon>
        <taxon>Betaproteobacteria</taxon>
        <taxon>Burkholderiales</taxon>
        <taxon>Comamonadaceae</taxon>
        <taxon>Ottowia</taxon>
    </lineage>
</organism>
<sequence length="91" mass="9438">MVATVTPPAWWLWLVGVMLAYTVAGCGLRVATIRLSVGLCFTLARVLLGGSKSHATFIPSAALLAVATILVLSPARSNSAKGAVSLRIQFG</sequence>